<dbReference type="AlphaFoldDB" id="A0A6A6UCG7"/>
<feature type="signal peptide" evidence="1">
    <location>
        <begin position="1"/>
        <end position="18"/>
    </location>
</feature>
<evidence type="ECO:0000313" key="3">
    <source>
        <dbReference type="Proteomes" id="UP000799302"/>
    </source>
</evidence>
<name>A0A6A6UCG7_9PEZI</name>
<dbReference type="EMBL" id="MU004234">
    <property type="protein sequence ID" value="KAF2669945.1"/>
    <property type="molecule type" value="Genomic_DNA"/>
</dbReference>
<feature type="chain" id="PRO_5025391507" evidence="1">
    <location>
        <begin position="19"/>
        <end position="183"/>
    </location>
</feature>
<sequence>MKFNILTLSALFLGGAIASPLAGPAADPPVEIAIRKAGTALEKLNADFQQWGTPGSYDEGRWKTEHALTITREVTDALRAGSRDVRRGPAITGNEAVKLLNWSESLTNYLQLGAKGWIGAKNVAVAVGAKDVIREELLNLSDAAIVFQDAITSKLPATAQSPGLIFKSRQTSALESAIREYRR</sequence>
<reference evidence="2" key="1">
    <citation type="journal article" date="2020" name="Stud. Mycol.">
        <title>101 Dothideomycetes genomes: a test case for predicting lifestyles and emergence of pathogens.</title>
        <authorList>
            <person name="Haridas S."/>
            <person name="Albert R."/>
            <person name="Binder M."/>
            <person name="Bloem J."/>
            <person name="Labutti K."/>
            <person name="Salamov A."/>
            <person name="Andreopoulos B."/>
            <person name="Baker S."/>
            <person name="Barry K."/>
            <person name="Bills G."/>
            <person name="Bluhm B."/>
            <person name="Cannon C."/>
            <person name="Castanera R."/>
            <person name="Culley D."/>
            <person name="Daum C."/>
            <person name="Ezra D."/>
            <person name="Gonzalez J."/>
            <person name="Henrissat B."/>
            <person name="Kuo A."/>
            <person name="Liang C."/>
            <person name="Lipzen A."/>
            <person name="Lutzoni F."/>
            <person name="Magnuson J."/>
            <person name="Mondo S."/>
            <person name="Nolan M."/>
            <person name="Ohm R."/>
            <person name="Pangilinan J."/>
            <person name="Park H.-J."/>
            <person name="Ramirez L."/>
            <person name="Alfaro M."/>
            <person name="Sun H."/>
            <person name="Tritt A."/>
            <person name="Yoshinaga Y."/>
            <person name="Zwiers L.-H."/>
            <person name="Turgeon B."/>
            <person name="Goodwin S."/>
            <person name="Spatafora J."/>
            <person name="Crous P."/>
            <person name="Grigoriev I."/>
        </authorList>
    </citation>
    <scope>NUCLEOTIDE SEQUENCE</scope>
    <source>
        <strain evidence="2">CBS 115976</strain>
    </source>
</reference>
<dbReference type="Proteomes" id="UP000799302">
    <property type="component" value="Unassembled WGS sequence"/>
</dbReference>
<keyword evidence="3" id="KW-1185">Reference proteome</keyword>
<evidence type="ECO:0000313" key="2">
    <source>
        <dbReference type="EMBL" id="KAF2669945.1"/>
    </source>
</evidence>
<accession>A0A6A6UCG7</accession>
<evidence type="ECO:0000256" key="1">
    <source>
        <dbReference type="SAM" id="SignalP"/>
    </source>
</evidence>
<proteinExistence type="predicted"/>
<dbReference type="Gene3D" id="1.20.1280.140">
    <property type="match status" value="1"/>
</dbReference>
<gene>
    <name evidence="2" type="ORF">BT63DRAFT_454126</name>
</gene>
<protein>
    <submittedName>
        <fullName evidence="2">Uncharacterized protein</fullName>
    </submittedName>
</protein>
<keyword evidence="1" id="KW-0732">Signal</keyword>
<organism evidence="2 3">
    <name type="scientific">Microthyrium microscopicum</name>
    <dbReference type="NCBI Taxonomy" id="703497"/>
    <lineage>
        <taxon>Eukaryota</taxon>
        <taxon>Fungi</taxon>
        <taxon>Dikarya</taxon>
        <taxon>Ascomycota</taxon>
        <taxon>Pezizomycotina</taxon>
        <taxon>Dothideomycetes</taxon>
        <taxon>Dothideomycetes incertae sedis</taxon>
        <taxon>Microthyriales</taxon>
        <taxon>Microthyriaceae</taxon>
        <taxon>Microthyrium</taxon>
    </lineage>
</organism>